<dbReference type="EMBL" id="WJQT01000014">
    <property type="protein sequence ID" value="MRJ47810.1"/>
    <property type="molecule type" value="Genomic_DNA"/>
</dbReference>
<evidence type="ECO:0000313" key="7">
    <source>
        <dbReference type="Proteomes" id="UP000440066"/>
    </source>
</evidence>
<sequence length="217" mass="23905">MKKYILTLMSVVLLSGCQFFNQTEETTETPVEESSSVQVKTEVEHVTVTVEEKDEEADSDAALFNESVMGDSEFPTATVPESVTQSELLSAIEEYYIANFSAEQQAANAPQVTDAALANVLDLINGNEALAQLNVTVDQISMVLNGQTIYVPRVIVPMTYSESTAIAEENDVALFNSAITEVGNRLIMIAYYDEASDQLMPMHLMNLNHSLFYNEPN</sequence>
<reference evidence="6 8" key="2">
    <citation type="submission" date="2019-11" db="EMBL/GenBank/DDBJ databases">
        <title>Characterisation of Fundicoccus ignavus gen. nov. sp. nov., a novel genus of the family Aerococcaceae isolated from bulk tank milk.</title>
        <authorList>
            <person name="Siebert A."/>
            <person name="Huptas C."/>
            <person name="Wenning M."/>
            <person name="Scherer S."/>
            <person name="Doll E.V."/>
        </authorList>
    </citation>
    <scope>NUCLEOTIDE SEQUENCE [LARGE SCALE GENOMIC DNA]</scope>
    <source>
        <strain evidence="3 8">DSM 109653</strain>
        <strain evidence="4 6">WS4759</strain>
    </source>
</reference>
<evidence type="ECO:0000256" key="2">
    <source>
        <dbReference type="SAM" id="SignalP"/>
    </source>
</evidence>
<keyword evidence="6" id="KW-1185">Reference proteome</keyword>
<proteinExistence type="predicted"/>
<protein>
    <submittedName>
        <fullName evidence="4">Uncharacterized protein</fullName>
    </submittedName>
</protein>
<organism evidence="4 6">
    <name type="scientific">Fundicoccus ignavus</name>
    <dbReference type="NCBI Taxonomy" id="2664442"/>
    <lineage>
        <taxon>Bacteria</taxon>
        <taxon>Bacillati</taxon>
        <taxon>Bacillota</taxon>
        <taxon>Bacilli</taxon>
        <taxon>Lactobacillales</taxon>
        <taxon>Aerococcaceae</taxon>
        <taxon>Fundicoccus</taxon>
    </lineage>
</organism>
<dbReference type="InterPro" id="IPR012640">
    <property type="entry name" value="Membr_lipoprot_lipid_attach_CS"/>
</dbReference>
<dbReference type="EMBL" id="WJQR01000012">
    <property type="protein sequence ID" value="MRI82496.1"/>
    <property type="molecule type" value="Genomic_DNA"/>
</dbReference>
<accession>A0A6I2GQE7</accession>
<evidence type="ECO:0000313" key="8">
    <source>
        <dbReference type="Proteomes" id="UP000469870"/>
    </source>
</evidence>
<keyword evidence="1 2" id="KW-0732">Signal</keyword>
<feature type="chain" id="PRO_5044104812" evidence="2">
    <location>
        <begin position="22"/>
        <end position="217"/>
    </location>
</feature>
<comment type="caution">
    <text evidence="4">The sequence shown here is derived from an EMBL/GenBank/DDBJ whole genome shotgun (WGS) entry which is preliminary data.</text>
</comment>
<dbReference type="Pfam" id="PF08139">
    <property type="entry name" value="LPAM_1"/>
    <property type="match status" value="1"/>
</dbReference>
<dbReference type="Proteomes" id="UP000430975">
    <property type="component" value="Unassembled WGS sequence"/>
</dbReference>
<evidence type="ECO:0000313" key="5">
    <source>
        <dbReference type="EMBL" id="MRJ47810.1"/>
    </source>
</evidence>
<gene>
    <name evidence="5" type="ORF">GF867_09565</name>
    <name evidence="4" type="ORF">GIY09_07190</name>
    <name evidence="3" type="ORF">GIY11_10800</name>
</gene>
<feature type="signal peptide" evidence="2">
    <location>
        <begin position="1"/>
        <end position="21"/>
    </location>
</feature>
<reference evidence="5 7" key="1">
    <citation type="submission" date="2019-11" db="EMBL/GenBank/DDBJ databases">
        <title>Characterisation of Fundicoccus ignavus gen. nov. sp. nov., a novel genus of the family Aerococcaceae from bulk tank milk.</title>
        <authorList>
            <person name="Siebert A."/>
            <person name="Huptas C."/>
            <person name="Wenning M."/>
            <person name="Scherer S."/>
            <person name="Doll E.V."/>
        </authorList>
    </citation>
    <scope>NUCLEOTIDE SEQUENCE [LARGE SCALE GENOMIC DNA]</scope>
    <source>
        <strain evidence="5 7">DSM 109652</strain>
    </source>
</reference>
<dbReference type="AlphaFoldDB" id="A0A6I2GQE7"/>
<dbReference type="Proteomes" id="UP000440066">
    <property type="component" value="Unassembled WGS sequence"/>
</dbReference>
<dbReference type="EMBL" id="WJQS01000005">
    <property type="protein sequence ID" value="MRI85665.1"/>
    <property type="molecule type" value="Genomic_DNA"/>
</dbReference>
<dbReference type="PROSITE" id="PS51257">
    <property type="entry name" value="PROKAR_LIPOPROTEIN"/>
    <property type="match status" value="1"/>
</dbReference>
<evidence type="ECO:0000256" key="1">
    <source>
        <dbReference type="ARBA" id="ARBA00022729"/>
    </source>
</evidence>
<evidence type="ECO:0000313" key="4">
    <source>
        <dbReference type="EMBL" id="MRI85665.1"/>
    </source>
</evidence>
<evidence type="ECO:0000313" key="6">
    <source>
        <dbReference type="Proteomes" id="UP000430975"/>
    </source>
</evidence>
<name>A0A6I2GQE7_9LACT</name>
<dbReference type="RefSeq" id="WP_153832876.1">
    <property type="nucleotide sequence ID" value="NZ_WJQR01000012.1"/>
</dbReference>
<evidence type="ECO:0000313" key="3">
    <source>
        <dbReference type="EMBL" id="MRI82496.1"/>
    </source>
</evidence>
<dbReference type="Proteomes" id="UP000469870">
    <property type="component" value="Unassembled WGS sequence"/>
</dbReference>